<feature type="region of interest" description="Disordered" evidence="1">
    <location>
        <begin position="103"/>
        <end position="135"/>
    </location>
</feature>
<dbReference type="SUPFAM" id="SSF52540">
    <property type="entry name" value="P-loop containing nucleoside triphosphate hydrolases"/>
    <property type="match status" value="1"/>
</dbReference>
<dbReference type="PANTHER" id="PTHR43384:SF14">
    <property type="entry name" value="ESX-1 SECRETION-ASSOCIATED PROTEIN ESPI"/>
    <property type="match status" value="1"/>
</dbReference>
<dbReference type="EMBL" id="CP119321">
    <property type="protein sequence ID" value="WEK13277.1"/>
    <property type="molecule type" value="Genomic_DNA"/>
</dbReference>
<protein>
    <submittedName>
        <fullName evidence="2">Chromosome partitioning protein</fullName>
    </submittedName>
</protein>
<dbReference type="GO" id="GO:0016887">
    <property type="term" value="F:ATP hydrolysis activity"/>
    <property type="evidence" value="ECO:0007669"/>
    <property type="project" value="TreeGrafter"/>
</dbReference>
<dbReference type="InterPro" id="IPR027417">
    <property type="entry name" value="P-loop_NTPase"/>
</dbReference>
<proteinExistence type="predicted"/>
<dbReference type="Proteomes" id="UP001213972">
    <property type="component" value="Chromosome"/>
</dbReference>
<reference evidence="2" key="1">
    <citation type="submission" date="2023-03" db="EMBL/GenBank/DDBJ databases">
        <title>Andean soil-derived lignocellulolytic bacterial consortium as a source of novel taxa and putative plastic-active enzymes.</title>
        <authorList>
            <person name="Diaz-Garcia L."/>
            <person name="Chuvochina M."/>
            <person name="Feuerriegel G."/>
            <person name="Bunk B."/>
            <person name="Sproer C."/>
            <person name="Streit W.R."/>
            <person name="Rodriguez L.M."/>
            <person name="Overmann J."/>
            <person name="Jimenez D.J."/>
        </authorList>
    </citation>
    <scope>NUCLEOTIDE SEQUENCE</scope>
    <source>
        <strain evidence="2">MAG 4610</strain>
    </source>
</reference>
<feature type="region of interest" description="Disordered" evidence="1">
    <location>
        <begin position="165"/>
        <end position="264"/>
    </location>
</feature>
<dbReference type="Gene3D" id="3.40.50.300">
    <property type="entry name" value="P-loop containing nucleotide triphosphate hydrolases"/>
    <property type="match status" value="1"/>
</dbReference>
<feature type="compositionally biased region" description="Low complexity" evidence="1">
    <location>
        <begin position="180"/>
        <end position="198"/>
    </location>
</feature>
<dbReference type="InterPro" id="IPR050625">
    <property type="entry name" value="ParA/MinD_ATPase"/>
</dbReference>
<name>A0AAJ5W2D3_9MICO</name>
<dbReference type="GO" id="GO:0005524">
    <property type="term" value="F:ATP binding"/>
    <property type="evidence" value="ECO:0007669"/>
    <property type="project" value="TreeGrafter"/>
</dbReference>
<dbReference type="GO" id="GO:0005829">
    <property type="term" value="C:cytosol"/>
    <property type="evidence" value="ECO:0007669"/>
    <property type="project" value="TreeGrafter"/>
</dbReference>
<evidence type="ECO:0000256" key="1">
    <source>
        <dbReference type="SAM" id="MobiDB-lite"/>
    </source>
</evidence>
<accession>A0AAJ5W2D3</accession>
<organism evidence="2 3">
    <name type="scientific">Candidatus Microbacterium phytovorans</name>
    <dbReference type="NCBI Taxonomy" id="3121374"/>
    <lineage>
        <taxon>Bacteria</taxon>
        <taxon>Bacillati</taxon>
        <taxon>Actinomycetota</taxon>
        <taxon>Actinomycetes</taxon>
        <taxon>Micrococcales</taxon>
        <taxon>Microbacteriaceae</taxon>
        <taxon>Microbacterium</taxon>
    </lineage>
</organism>
<dbReference type="GO" id="GO:0051782">
    <property type="term" value="P:negative regulation of cell division"/>
    <property type="evidence" value="ECO:0007669"/>
    <property type="project" value="TreeGrafter"/>
</dbReference>
<sequence length="521" mass="55008">MATTTYEPTVHITSSTGAQIHVGGEIDEVFASTEEGLRARIVEAIRQLAASVGEPVTAMVVDGATRWPMIVHPDGTFLEATSLSASDGGAAPLDAVPQPVAASEPVVEPDAEAAAPAEAPAEELPVPADSAPEPVHETVPAAPAFAPAPSFAPAPVAPVAAATAAESAPIEPTREPVRAPEPTRAAEPARAAAGPLRADVQRRDPQSPSRTAPTVDDLLNSRLDRSRPRATEGWQGAIRRATGGAISPRPGKAERSRIERQRKVQRRLDAPRTIVVLNPKGGAHKTTSTLLLAATFGTQRGGATLAWDNNETRGTLGWRAQNVPHHRTAVDLLDDLDLFASTTQSSLAGLDTYVRTQVDARFDVLASDEDAAASSTIDAAAFDRLHSVLSRYYRLLIIDTGNNMRASNWVAAVAAADQLVIVSTVREDTAASAAWLLDGLREKGFDHKIDQAVTILAAPSAHPDKRLSERLERHFAQVTSAVVHVPFDPALVDGGPIDFDALSAESRDAWLTVAATVADRL</sequence>
<dbReference type="GO" id="GO:0009898">
    <property type="term" value="C:cytoplasmic side of plasma membrane"/>
    <property type="evidence" value="ECO:0007669"/>
    <property type="project" value="TreeGrafter"/>
</dbReference>
<gene>
    <name evidence="2" type="ORF">P0Y48_12565</name>
</gene>
<evidence type="ECO:0000313" key="2">
    <source>
        <dbReference type="EMBL" id="WEK13277.1"/>
    </source>
</evidence>
<feature type="compositionally biased region" description="Low complexity" evidence="1">
    <location>
        <begin position="103"/>
        <end position="128"/>
    </location>
</feature>
<dbReference type="PANTHER" id="PTHR43384">
    <property type="entry name" value="SEPTUM SITE-DETERMINING PROTEIN MIND HOMOLOG, CHLOROPLASTIC-RELATED"/>
    <property type="match status" value="1"/>
</dbReference>
<dbReference type="AlphaFoldDB" id="A0AAJ5W2D3"/>
<evidence type="ECO:0000313" key="3">
    <source>
        <dbReference type="Proteomes" id="UP001213972"/>
    </source>
</evidence>
<feature type="compositionally biased region" description="Basic and acidic residues" evidence="1">
    <location>
        <begin position="251"/>
        <end position="264"/>
    </location>
</feature>